<dbReference type="KEGG" id="ttt:THITE_2133236"/>
<dbReference type="GeneID" id="11522179"/>
<protein>
    <submittedName>
        <fullName evidence="1">Uncharacterized protein</fullName>
    </submittedName>
</protein>
<dbReference type="Gene3D" id="1.20.1250.20">
    <property type="entry name" value="MFS general substrate transporter like domains"/>
    <property type="match status" value="1"/>
</dbReference>
<reference evidence="1 2" key="1">
    <citation type="journal article" date="2011" name="Nat. Biotechnol.">
        <title>Comparative genomic analysis of the thermophilic biomass-degrading fungi Myceliophthora thermophila and Thielavia terrestris.</title>
        <authorList>
            <person name="Berka R.M."/>
            <person name="Grigoriev I.V."/>
            <person name="Otillar R."/>
            <person name="Salamov A."/>
            <person name="Grimwood J."/>
            <person name="Reid I."/>
            <person name="Ishmael N."/>
            <person name="John T."/>
            <person name="Darmond C."/>
            <person name="Moisan M.-C."/>
            <person name="Henrissat B."/>
            <person name="Coutinho P.M."/>
            <person name="Lombard V."/>
            <person name="Natvig D.O."/>
            <person name="Lindquist E."/>
            <person name="Schmutz J."/>
            <person name="Lucas S."/>
            <person name="Harris P."/>
            <person name="Powlowski J."/>
            <person name="Bellemare A."/>
            <person name="Taylor D."/>
            <person name="Butler G."/>
            <person name="de Vries R.P."/>
            <person name="Allijn I.E."/>
            <person name="van den Brink J."/>
            <person name="Ushinsky S."/>
            <person name="Storms R."/>
            <person name="Powell A.J."/>
            <person name="Paulsen I.T."/>
            <person name="Elbourne L.D.H."/>
            <person name="Baker S.E."/>
            <person name="Magnuson J."/>
            <person name="LaBoissiere S."/>
            <person name="Clutterbuck A.J."/>
            <person name="Martinez D."/>
            <person name="Wogulis M."/>
            <person name="de Leon A.L."/>
            <person name="Rey M.W."/>
            <person name="Tsang A."/>
        </authorList>
    </citation>
    <scope>NUCLEOTIDE SEQUENCE [LARGE SCALE GENOMIC DNA]</scope>
    <source>
        <strain evidence="2">ATCC 38088 / NRRL 8126</strain>
    </source>
</reference>
<dbReference type="HOGENOM" id="CLU_1373050_0_0_1"/>
<dbReference type="OrthoDB" id="8904098at2759"/>
<name>G2RGX3_THETT</name>
<dbReference type="InterPro" id="IPR036259">
    <property type="entry name" value="MFS_trans_sf"/>
</dbReference>
<dbReference type="RefSeq" id="XP_003658294.1">
    <property type="nucleotide sequence ID" value="XM_003658246.1"/>
</dbReference>
<accession>G2RGX3</accession>
<gene>
    <name evidence="1" type="ORF">THITE_2133236</name>
</gene>
<proteinExistence type="predicted"/>
<keyword evidence="2" id="KW-1185">Reference proteome</keyword>
<dbReference type="AlphaFoldDB" id="G2RGX3"/>
<dbReference type="Proteomes" id="UP000008181">
    <property type="component" value="Chromosome 6"/>
</dbReference>
<evidence type="ECO:0000313" key="1">
    <source>
        <dbReference type="EMBL" id="AEO71958.1"/>
    </source>
</evidence>
<organism evidence="1 2">
    <name type="scientific">Thermothielavioides terrestris (strain ATCC 38088 / NRRL 8126)</name>
    <name type="common">Thielavia terrestris</name>
    <dbReference type="NCBI Taxonomy" id="578455"/>
    <lineage>
        <taxon>Eukaryota</taxon>
        <taxon>Fungi</taxon>
        <taxon>Dikarya</taxon>
        <taxon>Ascomycota</taxon>
        <taxon>Pezizomycotina</taxon>
        <taxon>Sordariomycetes</taxon>
        <taxon>Sordariomycetidae</taxon>
        <taxon>Sordariales</taxon>
        <taxon>Chaetomiaceae</taxon>
        <taxon>Thermothielavioides</taxon>
        <taxon>Thermothielavioides terrestris</taxon>
    </lineage>
</organism>
<evidence type="ECO:0000313" key="2">
    <source>
        <dbReference type="Proteomes" id="UP000008181"/>
    </source>
</evidence>
<sequence>MAYHYAFFDADDRDGQLATEEEIWDLLYVIDGTPARVWLAMLMRVAERFTWCGNTGPLQSYLQQSPDSSIRGALGLSQATASNLDSAILAASDFTLRQRLYMRILGLAATGPWFCSTHSPSRTVLASSVVLFVTSLPQMLDRGAAEWAVYTAMALMSLGSGGGKVVFTPLVGLSTALATTLLERYVSFWAAYLAVPTMR</sequence>
<dbReference type="EMBL" id="CP003014">
    <property type="protein sequence ID" value="AEO71958.1"/>
    <property type="molecule type" value="Genomic_DNA"/>
</dbReference>